<dbReference type="InterPro" id="IPR022463">
    <property type="entry name" value="1-PFruKinase"/>
</dbReference>
<dbReference type="PANTHER" id="PTHR46566:SF5">
    <property type="entry name" value="1-PHOSPHOFRUCTOKINASE"/>
    <property type="match status" value="1"/>
</dbReference>
<accession>L2F9G6</accession>
<evidence type="ECO:0000256" key="1">
    <source>
        <dbReference type="ARBA" id="ARBA00010688"/>
    </source>
</evidence>
<comment type="function">
    <text evidence="8">Catalyzes the ATP-dependent phosphorylation of fructose-l-phosphate to fructose-l,6-bisphosphate.</text>
</comment>
<dbReference type="PROSITE" id="PS00583">
    <property type="entry name" value="PFKB_KINASES_1"/>
    <property type="match status" value="1"/>
</dbReference>
<dbReference type="GO" id="GO:0044281">
    <property type="term" value="P:small molecule metabolic process"/>
    <property type="evidence" value="ECO:0007669"/>
    <property type="project" value="UniProtKB-ARBA"/>
</dbReference>
<dbReference type="AlphaFoldDB" id="L2F9G6"/>
<dbReference type="GO" id="GO:0008662">
    <property type="term" value="F:1-phosphofructokinase activity"/>
    <property type="evidence" value="ECO:0007669"/>
    <property type="project" value="UniProtKB-UniRule"/>
</dbReference>
<evidence type="ECO:0000256" key="5">
    <source>
        <dbReference type="ARBA" id="ARBA00022840"/>
    </source>
</evidence>
<dbReference type="PROSITE" id="PS00584">
    <property type="entry name" value="PFKB_KINASES_2"/>
    <property type="match status" value="1"/>
</dbReference>
<dbReference type="CDD" id="cd01164">
    <property type="entry name" value="FruK_PfkB_like"/>
    <property type="match status" value="1"/>
</dbReference>
<dbReference type="SUPFAM" id="SSF53613">
    <property type="entry name" value="Ribokinase-like"/>
    <property type="match status" value="1"/>
</dbReference>
<evidence type="ECO:0000256" key="3">
    <source>
        <dbReference type="ARBA" id="ARBA00022741"/>
    </source>
</evidence>
<dbReference type="NCBIfam" id="TIGR03168">
    <property type="entry name" value="1-PFK"/>
    <property type="match status" value="1"/>
</dbReference>
<dbReference type="GO" id="GO:0005829">
    <property type="term" value="C:cytosol"/>
    <property type="evidence" value="ECO:0007669"/>
    <property type="project" value="TreeGrafter"/>
</dbReference>
<dbReference type="NCBIfam" id="TIGR03828">
    <property type="entry name" value="pfkB"/>
    <property type="match status" value="1"/>
</dbReference>
<evidence type="ECO:0000256" key="2">
    <source>
        <dbReference type="ARBA" id="ARBA00022679"/>
    </source>
</evidence>
<dbReference type="EMBL" id="ANIN01000001">
    <property type="protein sequence ID" value="ELA09709.1"/>
    <property type="molecule type" value="Genomic_DNA"/>
</dbReference>
<dbReference type="OrthoDB" id="9801219at2"/>
<dbReference type="InterPro" id="IPR029056">
    <property type="entry name" value="Ribokinase-like"/>
</dbReference>
<organism evidence="10 11">
    <name type="scientific">Moraxella macacae 0408225</name>
    <dbReference type="NCBI Taxonomy" id="1230338"/>
    <lineage>
        <taxon>Bacteria</taxon>
        <taxon>Pseudomonadati</taxon>
        <taxon>Pseudomonadota</taxon>
        <taxon>Gammaproteobacteria</taxon>
        <taxon>Moraxellales</taxon>
        <taxon>Moraxellaceae</taxon>
        <taxon>Moraxella</taxon>
    </lineage>
</organism>
<dbReference type="Pfam" id="PF00294">
    <property type="entry name" value="PfkB"/>
    <property type="match status" value="1"/>
</dbReference>
<proteinExistence type="inferred from homology"/>
<feature type="domain" description="Carbohydrate kinase PfkB" evidence="9">
    <location>
        <begin position="27"/>
        <end position="293"/>
    </location>
</feature>
<protein>
    <recommendedName>
        <fullName evidence="7">Phosphofructokinase</fullName>
    </recommendedName>
</protein>
<keyword evidence="4 8" id="KW-0418">Kinase</keyword>
<dbReference type="STRING" id="1230338.MOMA_04885"/>
<evidence type="ECO:0000256" key="4">
    <source>
        <dbReference type="ARBA" id="ARBA00022777"/>
    </source>
</evidence>
<dbReference type="Gene3D" id="3.40.1190.20">
    <property type="match status" value="1"/>
</dbReference>
<reference evidence="10 11" key="1">
    <citation type="journal article" date="2013" name="Genome Announc.">
        <title>Genome Sequence of Moraxella macacae 0408225, a Novel Bacterial Species Isolated from a Cynomolgus Macaque with Epistaxis.</title>
        <authorList>
            <person name="Ladner J.T."/>
            <person name="Whitehouse C.A."/>
            <person name="Koroleva G.I."/>
            <person name="Palacios G.F."/>
        </authorList>
    </citation>
    <scope>NUCLEOTIDE SEQUENCE [LARGE SCALE GENOMIC DNA]</scope>
    <source>
        <strain evidence="10 11">0408225</strain>
    </source>
</reference>
<gene>
    <name evidence="10" type="ORF">MOMA_04885</name>
</gene>
<sequence length="316" mass="34416">MNNKKSALCITLNPALDVTLSLDKLHIGAVNRTTQNQTDPAGKGINVACVLSQLGHDVVVTGFLGQGNRQIFDDKFNKLKLDNQFIYVNGDTRQNIKLAEKNGQMTDINSKGFLVDKTAKSELFDRIASLATTCEFVVLSGSLPQGFDLLDFDRLIKLILSLNPKLVIDTSGDALKVATNNSPFMIKPNLAELHDAFGIDVEDLKAEVALFDRLHSDITHIVISKGEDGVNWLQKSKHKILIANAPKVAIKSTVGAGDTMVAGMVHGFLQGYDDKTILQNSVALASHAVTMIGFDVANKKDQERLVSQTTVNEINF</sequence>
<dbReference type="FunFam" id="3.40.1190.20:FF:000001">
    <property type="entry name" value="Phosphofructokinase"/>
    <property type="match status" value="1"/>
</dbReference>
<comment type="catalytic activity">
    <reaction evidence="6 8">
        <text>beta-D-fructose 1-phosphate + ATP = beta-D-fructose 1,6-bisphosphate + ADP + H(+)</text>
        <dbReference type="Rhea" id="RHEA:14213"/>
        <dbReference type="ChEBI" id="CHEBI:15378"/>
        <dbReference type="ChEBI" id="CHEBI:30616"/>
        <dbReference type="ChEBI" id="CHEBI:32966"/>
        <dbReference type="ChEBI" id="CHEBI:138881"/>
        <dbReference type="ChEBI" id="CHEBI:456216"/>
        <dbReference type="EC" id="2.7.1.56"/>
    </reaction>
</comment>
<evidence type="ECO:0000256" key="8">
    <source>
        <dbReference type="RuleBase" id="RU369061"/>
    </source>
</evidence>
<comment type="caution">
    <text evidence="10">The sequence shown here is derived from an EMBL/GenBank/DDBJ whole genome shotgun (WGS) entry which is preliminary data.</text>
</comment>
<dbReference type="InterPro" id="IPR017583">
    <property type="entry name" value="Tagatose/fructose_Pkinase"/>
</dbReference>
<dbReference type="InterPro" id="IPR011611">
    <property type="entry name" value="PfkB_dom"/>
</dbReference>
<dbReference type="RefSeq" id="WP_009767527.1">
    <property type="nucleotide sequence ID" value="NZ_ANIN01000001.1"/>
</dbReference>
<dbReference type="GO" id="GO:0016052">
    <property type="term" value="P:carbohydrate catabolic process"/>
    <property type="evidence" value="ECO:0007669"/>
    <property type="project" value="UniProtKB-ARBA"/>
</dbReference>
<keyword evidence="5 8" id="KW-0067">ATP-binding</keyword>
<dbReference type="PIRSF" id="PIRSF000535">
    <property type="entry name" value="1PFK/6PFK/LacC"/>
    <property type="match status" value="1"/>
</dbReference>
<dbReference type="InterPro" id="IPR002173">
    <property type="entry name" value="Carboh/pur_kinase_PfkB_CS"/>
</dbReference>
<evidence type="ECO:0000313" key="11">
    <source>
        <dbReference type="Proteomes" id="UP000023795"/>
    </source>
</evidence>
<evidence type="ECO:0000259" key="9">
    <source>
        <dbReference type="Pfam" id="PF00294"/>
    </source>
</evidence>
<dbReference type="eggNOG" id="COG1105">
    <property type="taxonomic scope" value="Bacteria"/>
</dbReference>
<keyword evidence="2 7" id="KW-0808">Transferase</keyword>
<keyword evidence="3 8" id="KW-0547">Nucleotide-binding</keyword>
<dbReference type="GO" id="GO:0005524">
    <property type="term" value="F:ATP binding"/>
    <property type="evidence" value="ECO:0007669"/>
    <property type="project" value="UniProtKB-UniRule"/>
</dbReference>
<keyword evidence="11" id="KW-1185">Reference proteome</keyword>
<dbReference type="PATRIC" id="fig|1230338.3.peg.1057"/>
<name>L2F9G6_9GAMM</name>
<evidence type="ECO:0000313" key="10">
    <source>
        <dbReference type="EMBL" id="ELA09709.1"/>
    </source>
</evidence>
<dbReference type="PANTHER" id="PTHR46566">
    <property type="entry name" value="1-PHOSPHOFRUCTOKINASE-RELATED"/>
    <property type="match status" value="1"/>
</dbReference>
<comment type="similarity">
    <text evidence="1 7 8">Belongs to the carbohydrate kinase PfkB family.</text>
</comment>
<evidence type="ECO:0000256" key="6">
    <source>
        <dbReference type="ARBA" id="ARBA00047745"/>
    </source>
</evidence>
<dbReference type="Proteomes" id="UP000023795">
    <property type="component" value="Unassembled WGS sequence"/>
</dbReference>
<evidence type="ECO:0000256" key="7">
    <source>
        <dbReference type="PIRNR" id="PIRNR000535"/>
    </source>
</evidence>